<reference evidence="1" key="1">
    <citation type="submission" date="2021-10" db="EMBL/GenBank/DDBJ databases">
        <title>Melipona bicolor Genome sequencing and assembly.</title>
        <authorList>
            <person name="Araujo N.S."/>
            <person name="Arias M.C."/>
        </authorList>
    </citation>
    <scope>NUCLEOTIDE SEQUENCE</scope>
    <source>
        <strain evidence="1">USP_2M_L1-L4_2017</strain>
        <tissue evidence="1">Whole body</tissue>
    </source>
</reference>
<keyword evidence="2" id="KW-1185">Reference proteome</keyword>
<dbReference type="AlphaFoldDB" id="A0AA40FLR9"/>
<protein>
    <submittedName>
        <fullName evidence="1">Uncharacterized protein</fullName>
    </submittedName>
</protein>
<comment type="caution">
    <text evidence="1">The sequence shown here is derived from an EMBL/GenBank/DDBJ whole genome shotgun (WGS) entry which is preliminary data.</text>
</comment>
<evidence type="ECO:0000313" key="2">
    <source>
        <dbReference type="Proteomes" id="UP001177670"/>
    </source>
</evidence>
<evidence type="ECO:0000313" key="1">
    <source>
        <dbReference type="EMBL" id="KAK1121527.1"/>
    </source>
</evidence>
<proteinExistence type="predicted"/>
<name>A0AA40FLR9_9HYME</name>
<dbReference type="Proteomes" id="UP001177670">
    <property type="component" value="Unassembled WGS sequence"/>
</dbReference>
<accession>A0AA40FLR9</accession>
<organism evidence="1 2">
    <name type="scientific">Melipona bicolor</name>
    <dbReference type="NCBI Taxonomy" id="60889"/>
    <lineage>
        <taxon>Eukaryota</taxon>
        <taxon>Metazoa</taxon>
        <taxon>Ecdysozoa</taxon>
        <taxon>Arthropoda</taxon>
        <taxon>Hexapoda</taxon>
        <taxon>Insecta</taxon>
        <taxon>Pterygota</taxon>
        <taxon>Neoptera</taxon>
        <taxon>Endopterygota</taxon>
        <taxon>Hymenoptera</taxon>
        <taxon>Apocrita</taxon>
        <taxon>Aculeata</taxon>
        <taxon>Apoidea</taxon>
        <taxon>Anthophila</taxon>
        <taxon>Apidae</taxon>
        <taxon>Melipona</taxon>
    </lineage>
</organism>
<dbReference type="EMBL" id="JAHYIQ010000026">
    <property type="protein sequence ID" value="KAK1121527.1"/>
    <property type="molecule type" value="Genomic_DNA"/>
</dbReference>
<gene>
    <name evidence="1" type="ORF">K0M31_010326</name>
</gene>
<sequence length="167" mass="19514">MPRDIETLRLENLYWPACLPVAWPRPHPTKPFCLNTCGNYRSASLDEGKRAATAFTECNLYRVCSMQLQSTACKVVRVFFYARKRTANSDAHCEACAVFQRSPRILILIFQAERRNFETERTNNVMNPNPFKTFIFSSSVFYVLLDLSLNKNERRLNLMKESMTERR</sequence>